<dbReference type="AlphaFoldDB" id="A0A6C0EBY6"/>
<dbReference type="CDD" id="cd00818">
    <property type="entry name" value="IleRS_core"/>
    <property type="match status" value="1"/>
</dbReference>
<keyword evidence="3" id="KW-0547">Nucleotide-binding</keyword>
<dbReference type="GO" id="GO:0004822">
    <property type="term" value="F:isoleucine-tRNA ligase activity"/>
    <property type="evidence" value="ECO:0007669"/>
    <property type="project" value="UniProtKB-EC"/>
</dbReference>
<feature type="coiled-coil region" evidence="8">
    <location>
        <begin position="959"/>
        <end position="986"/>
    </location>
</feature>
<feature type="domain" description="Methionyl/Valyl/Leucyl/Isoleucyl-tRNA synthetase anticodon-binding" evidence="10">
    <location>
        <begin position="667"/>
        <end position="821"/>
    </location>
</feature>
<keyword evidence="5" id="KW-0648">Protein biosynthesis</keyword>
<keyword evidence="4" id="KW-0067">ATP-binding</keyword>
<dbReference type="InterPro" id="IPR002300">
    <property type="entry name" value="aa-tRNA-synth_Ia"/>
</dbReference>
<evidence type="ECO:0000259" key="9">
    <source>
        <dbReference type="Pfam" id="PF00133"/>
    </source>
</evidence>
<dbReference type="Gene3D" id="1.10.730.10">
    <property type="entry name" value="Isoleucyl-tRNA Synthetase, Domain 1"/>
    <property type="match status" value="1"/>
</dbReference>
<dbReference type="SUPFAM" id="SSF52374">
    <property type="entry name" value="Nucleotidylyl transferase"/>
    <property type="match status" value="1"/>
</dbReference>
<dbReference type="PRINTS" id="PR00984">
    <property type="entry name" value="TRNASYNTHILE"/>
</dbReference>
<dbReference type="InterPro" id="IPR009008">
    <property type="entry name" value="Val/Leu/Ile-tRNA-synth_edit"/>
</dbReference>
<evidence type="ECO:0000256" key="3">
    <source>
        <dbReference type="ARBA" id="ARBA00022741"/>
    </source>
</evidence>
<keyword evidence="8" id="KW-0175">Coiled coil</keyword>
<name>A0A6C0EBY6_9ZZZZ</name>
<dbReference type="InterPro" id="IPR013155">
    <property type="entry name" value="M/V/L/I-tRNA-synth_anticd-bd"/>
</dbReference>
<sequence>MDLPNIEKNISNFWKNNNIREKIVEQKKDSPKWIFLDGPPFVNGNPHHGHLLVSSIKDTMARFMNQKGYQISYQIGFDCHGLPLEQEAEKKVGKCSYVDSLEKITEFNNECRNIISNCSEVWFDTLEKLGRQFDRSQTYFTSSFEFMQVIWWAFKNLWDKDLIYRSKKVMPYSPLCETPLSNFEANSNYQERTDISIYVKFKIENTDENLLIWTTTPWSLFANQGICINPEYEYNLIEVLSTKEKLWLCSFAIEKLFTKDNYILIKTVLGVDLLGMRYKPIFKINNYENYKIYIDKYVQNTTGTGLVHLAPLFGEDDMRVMKNDGYDINNLPEYLIDSQVRFNIDININNNNIKNKFVMDTSLDIVIHLKNTNQILKSEKIKHNYPYCWRTDYPLIYLATDAWFLNVQKIIPDLIENNKKIKWYPDYVGTERFANWIKNSPDWCLSRNRIWGTPIPVWINENDKDMICIGSVEELEKLTGKKYNDLHIDKIGDVNIIINGSIYKRTPYIIDCWMESGIAPLARLGYPACKKLSYPVDFIAESLDQTRGWFYTLNVLSTALFNKPAYEKVIVSGLILASDGKKMSKRLNNYTSPTSLIDIYGADILRLYLIGSPASKADPFCFKDKDLFEITKKLIPYYNSYLFFFECFKNSNFDIEKINILSNNKLDNWILNKLFIFAKDIVNSMNNLEITLIPNIIFKFIDILSNYYIKLSRERLKGLNCELDCKESLSTLLKILINFNILLSPFMPHLSEYIYCEFMNKNLINKDFLLLGNNQLSESIHMQTIDENKINKYSENNKLISGFYSINELLECVRNLRQKINRPIFYPLNMIEIYTDNDLIIEFNDIICRELNIKKLVTNSTNMLNKKYTANRGFLGKIYKKDANKIIDSIEKNEFDHNILSLLLKYDNIQINNMNNIFDELPESYYNIEYILEEKNNMISDKFNYIDHNNITKQSIVYLDILTDETNELEAEINNIRRLVNNLRKDKGLKLYNKVKILFEKSNYWTQIKSELLITLSYRLCADIYLCDKLDVYDTIKLFNEKEIKVKIQQIELLS</sequence>
<evidence type="ECO:0000259" key="10">
    <source>
        <dbReference type="Pfam" id="PF08264"/>
    </source>
</evidence>
<evidence type="ECO:0000256" key="2">
    <source>
        <dbReference type="ARBA" id="ARBA00022598"/>
    </source>
</evidence>
<dbReference type="Pfam" id="PF08264">
    <property type="entry name" value="Anticodon_1"/>
    <property type="match status" value="1"/>
</dbReference>
<dbReference type="SUPFAM" id="SSF47323">
    <property type="entry name" value="Anticodon-binding domain of a subclass of class I aminoacyl-tRNA synthetases"/>
    <property type="match status" value="1"/>
</dbReference>
<dbReference type="Pfam" id="PF00133">
    <property type="entry name" value="tRNA-synt_1"/>
    <property type="match status" value="1"/>
</dbReference>
<dbReference type="GO" id="GO:0002161">
    <property type="term" value="F:aminoacyl-tRNA deacylase activity"/>
    <property type="evidence" value="ECO:0007669"/>
    <property type="project" value="InterPro"/>
</dbReference>
<evidence type="ECO:0000256" key="4">
    <source>
        <dbReference type="ARBA" id="ARBA00022840"/>
    </source>
</evidence>
<evidence type="ECO:0000256" key="8">
    <source>
        <dbReference type="SAM" id="Coils"/>
    </source>
</evidence>
<dbReference type="EMBL" id="MN739800">
    <property type="protein sequence ID" value="QHT26687.1"/>
    <property type="molecule type" value="Genomic_DNA"/>
</dbReference>
<dbReference type="GO" id="GO:0005524">
    <property type="term" value="F:ATP binding"/>
    <property type="evidence" value="ECO:0007669"/>
    <property type="project" value="UniProtKB-KW"/>
</dbReference>
<dbReference type="InterPro" id="IPR023586">
    <property type="entry name" value="Ile-tRNA-ligase_type2"/>
</dbReference>
<evidence type="ECO:0000256" key="5">
    <source>
        <dbReference type="ARBA" id="ARBA00022917"/>
    </source>
</evidence>
<dbReference type="Gene3D" id="3.40.50.620">
    <property type="entry name" value="HUPs"/>
    <property type="match status" value="2"/>
</dbReference>
<reference evidence="11" key="1">
    <citation type="journal article" date="2020" name="Nature">
        <title>Giant virus diversity and host interactions through global metagenomics.</title>
        <authorList>
            <person name="Schulz F."/>
            <person name="Roux S."/>
            <person name="Paez-Espino D."/>
            <person name="Jungbluth S."/>
            <person name="Walsh D.A."/>
            <person name="Denef V.J."/>
            <person name="McMahon K.D."/>
            <person name="Konstantinidis K.T."/>
            <person name="Eloe-Fadrosh E.A."/>
            <person name="Kyrpides N.C."/>
            <person name="Woyke T."/>
        </authorList>
    </citation>
    <scope>NUCLEOTIDE SEQUENCE</scope>
    <source>
        <strain evidence="11">GVMAG-M-3300023179-2</strain>
    </source>
</reference>
<accession>A0A6C0EBY6</accession>
<feature type="domain" description="Aminoacyl-tRNA synthetase class Ia" evidence="9">
    <location>
        <begin position="10"/>
        <end position="616"/>
    </location>
</feature>
<dbReference type="InterPro" id="IPR002301">
    <property type="entry name" value="Ile-tRNA-ligase"/>
</dbReference>
<evidence type="ECO:0000313" key="11">
    <source>
        <dbReference type="EMBL" id="QHT26687.1"/>
    </source>
</evidence>
<dbReference type="PANTHER" id="PTHR42780">
    <property type="entry name" value="SOLEUCYL-TRNA SYNTHETASE"/>
    <property type="match status" value="1"/>
</dbReference>
<dbReference type="InterPro" id="IPR009080">
    <property type="entry name" value="tRNAsynth_Ia_anticodon-bd"/>
</dbReference>
<evidence type="ECO:0000256" key="7">
    <source>
        <dbReference type="ARBA" id="ARBA00048359"/>
    </source>
</evidence>
<dbReference type="SUPFAM" id="SSF50677">
    <property type="entry name" value="ValRS/IleRS/LeuRS editing domain"/>
    <property type="match status" value="1"/>
</dbReference>
<dbReference type="GO" id="GO:0006428">
    <property type="term" value="P:isoleucyl-tRNA aminoacylation"/>
    <property type="evidence" value="ECO:0007669"/>
    <property type="project" value="InterPro"/>
</dbReference>
<evidence type="ECO:0000256" key="1">
    <source>
        <dbReference type="ARBA" id="ARBA00013165"/>
    </source>
</evidence>
<evidence type="ECO:0000256" key="6">
    <source>
        <dbReference type="ARBA" id="ARBA00023146"/>
    </source>
</evidence>
<proteinExistence type="predicted"/>
<protein>
    <recommendedName>
        <fullName evidence="1">isoleucine--tRNA ligase</fullName>
        <ecNumber evidence="1">6.1.1.5</ecNumber>
    </recommendedName>
</protein>
<keyword evidence="6" id="KW-0030">Aminoacyl-tRNA synthetase</keyword>
<dbReference type="InterPro" id="IPR014729">
    <property type="entry name" value="Rossmann-like_a/b/a_fold"/>
</dbReference>
<dbReference type="EC" id="6.1.1.5" evidence="1"/>
<dbReference type="PANTHER" id="PTHR42780:SF1">
    <property type="entry name" value="ISOLEUCINE--TRNA LIGASE, CYTOPLASMIC"/>
    <property type="match status" value="1"/>
</dbReference>
<dbReference type="NCBIfam" id="TIGR00392">
    <property type="entry name" value="ileS"/>
    <property type="match status" value="1"/>
</dbReference>
<comment type="catalytic activity">
    <reaction evidence="7">
        <text>tRNA(Ile) + L-isoleucine + ATP = L-isoleucyl-tRNA(Ile) + AMP + diphosphate</text>
        <dbReference type="Rhea" id="RHEA:11060"/>
        <dbReference type="Rhea" id="RHEA-COMP:9666"/>
        <dbReference type="Rhea" id="RHEA-COMP:9695"/>
        <dbReference type="ChEBI" id="CHEBI:30616"/>
        <dbReference type="ChEBI" id="CHEBI:33019"/>
        <dbReference type="ChEBI" id="CHEBI:58045"/>
        <dbReference type="ChEBI" id="CHEBI:78442"/>
        <dbReference type="ChEBI" id="CHEBI:78528"/>
        <dbReference type="ChEBI" id="CHEBI:456215"/>
        <dbReference type="EC" id="6.1.1.5"/>
    </reaction>
</comment>
<organism evidence="11">
    <name type="scientific">viral metagenome</name>
    <dbReference type="NCBI Taxonomy" id="1070528"/>
    <lineage>
        <taxon>unclassified sequences</taxon>
        <taxon>metagenomes</taxon>
        <taxon>organismal metagenomes</taxon>
    </lineage>
</organism>
<keyword evidence="2" id="KW-0436">Ligase</keyword>